<reference evidence="1 2" key="1">
    <citation type="journal article" date="2018" name="MBio">
        <title>Insights into the evolution of host association through the isolation and characterization of a novel human periodontal pathobiont, Desulfobulbus oralis.</title>
        <authorList>
            <person name="Cross K.L."/>
            <person name="Chirania P."/>
            <person name="Xiong W."/>
            <person name="Beall C.J."/>
            <person name="Elkins J.G."/>
            <person name="Giannone R.J."/>
            <person name="Griffen A.L."/>
            <person name="Guss A.M."/>
            <person name="Hettich R.L."/>
            <person name="Joshi S.S."/>
            <person name="Mokrzan E.M."/>
            <person name="Martin R.K."/>
            <person name="Zhulin I.B."/>
            <person name="Leys E.J."/>
            <person name="Podar M."/>
        </authorList>
    </citation>
    <scope>NUCLEOTIDE SEQUENCE [LARGE SCALE GENOMIC DNA]</scope>
    <source>
        <strain evidence="1 2">ORNL</strain>
    </source>
</reference>
<organism evidence="1 2">
    <name type="scientific">Desulfobulbus oralis</name>
    <dbReference type="NCBI Taxonomy" id="1986146"/>
    <lineage>
        <taxon>Bacteria</taxon>
        <taxon>Pseudomonadati</taxon>
        <taxon>Thermodesulfobacteriota</taxon>
        <taxon>Desulfobulbia</taxon>
        <taxon>Desulfobulbales</taxon>
        <taxon>Desulfobulbaceae</taxon>
        <taxon>Desulfobulbus</taxon>
    </lineage>
</organism>
<accession>A0A2L1GPV9</accession>
<proteinExistence type="predicted"/>
<keyword evidence="2" id="KW-1185">Reference proteome</keyword>
<sequence length="117" mass="13276">MFQVKVNYLEGEKNIPNADVYFLYYDEAASALVEKRANTGNGKTVNFRVPLMSDGASYAFVVLFSKEDVAEAKKLEQADNLRMFRRPPGENCEYLELRIWKNGNGTNEGCAIQIEIK</sequence>
<dbReference type="AlphaFoldDB" id="A0A2L1GPV9"/>
<dbReference type="Proteomes" id="UP000239867">
    <property type="component" value="Chromosome"/>
</dbReference>
<dbReference type="KEGG" id="deo:CAY53_09520"/>
<dbReference type="EMBL" id="CP021255">
    <property type="protein sequence ID" value="AVD71678.1"/>
    <property type="molecule type" value="Genomic_DNA"/>
</dbReference>
<evidence type="ECO:0000313" key="2">
    <source>
        <dbReference type="Proteomes" id="UP000239867"/>
    </source>
</evidence>
<name>A0A2L1GPV9_9BACT</name>
<gene>
    <name evidence="1" type="ORF">CAY53_09520</name>
</gene>
<protein>
    <submittedName>
        <fullName evidence="1">Uncharacterized protein</fullName>
    </submittedName>
</protein>
<evidence type="ECO:0000313" key="1">
    <source>
        <dbReference type="EMBL" id="AVD71678.1"/>
    </source>
</evidence>